<keyword evidence="3" id="KW-1185">Reference proteome</keyword>
<feature type="compositionally biased region" description="Low complexity" evidence="1">
    <location>
        <begin position="325"/>
        <end position="354"/>
    </location>
</feature>
<dbReference type="AlphaFoldDB" id="A0A7D3XT71"/>
<dbReference type="GeneID" id="55594088"/>
<name>A0A7D3XT71_9EURY</name>
<feature type="compositionally biased region" description="Gly residues" evidence="1">
    <location>
        <begin position="257"/>
        <end position="266"/>
    </location>
</feature>
<gene>
    <name evidence="2" type="ORF">HPS36_03760</name>
</gene>
<accession>A0A7D3XT71</accession>
<feature type="region of interest" description="Disordered" evidence="1">
    <location>
        <begin position="232"/>
        <end position="371"/>
    </location>
</feature>
<evidence type="ECO:0000313" key="2">
    <source>
        <dbReference type="EMBL" id="QKG92009.1"/>
    </source>
</evidence>
<organism evidence="2 3">
    <name type="scientific">Halorubrum salinarum</name>
    <dbReference type="NCBI Taxonomy" id="2739057"/>
    <lineage>
        <taxon>Archaea</taxon>
        <taxon>Methanobacteriati</taxon>
        <taxon>Methanobacteriota</taxon>
        <taxon>Stenosarchaea group</taxon>
        <taxon>Halobacteria</taxon>
        <taxon>Halobacteriales</taxon>
        <taxon>Haloferacaceae</taxon>
        <taxon>Halorubrum</taxon>
    </lineage>
</organism>
<protein>
    <recommendedName>
        <fullName evidence="4">Cell surface glycoprotein</fullName>
    </recommendedName>
</protein>
<sequence>MVLAVGTLGVAGQSPAEFSLESESTVATPPQTISNQLTDGELTVRQTAVVEPDAALTGTATVPDPDNQTYVIQLVNSDQQIIDDTTTDEAETSYEFDAGPESPGSYAVSIWDPNEQLVKSVLPVVIASHDVSSIQINSSTPSNADVAPSETVPVAVSLTTLEATTVERVNLTVWNDDEELSTTLENTTTNEYEGTLPSLDEGEYQVQVRVRGGETVDGRPSLIGLSNAHSLTVSSTQESDGDSTDTGSSGDDSGDSGSPGGSTGGEDGTDDSNSTDGSNGTDDSNSTDGSNGTDDSNSTDSSNGTDDSNSTDSSNGTDDSDSTDGDSTNTNGTDTGANDSGSGSSSDATGNGSDETITPNDGSVSSGETDESTPLYAVQVLLLTVVCGGGLRRFRRAN</sequence>
<dbReference type="KEGG" id="hsai:HPS36_03760"/>
<evidence type="ECO:0000313" key="3">
    <source>
        <dbReference type="Proteomes" id="UP000505020"/>
    </source>
</evidence>
<proteinExistence type="predicted"/>
<feature type="compositionally biased region" description="Polar residues" evidence="1">
    <location>
        <begin position="355"/>
        <end position="367"/>
    </location>
</feature>
<reference evidence="2 3" key="1">
    <citation type="submission" date="2020-05" db="EMBL/GenBank/DDBJ databases">
        <title>Halorubrum RHB-C sp.nov., an extremely halophilic archaeon isolated from solar salt farm.</title>
        <authorList>
            <person name="Ho H."/>
            <person name="Danganan R.E."/>
            <person name="Dedeles G.R."/>
            <person name="Kim S.-G."/>
        </authorList>
    </citation>
    <scope>NUCLEOTIDE SEQUENCE [LARGE SCALE GENOMIC DNA]</scope>
    <source>
        <strain evidence="2 3">RHB-C</strain>
    </source>
</reference>
<dbReference type="RefSeq" id="WP_173228559.1">
    <property type="nucleotide sequence ID" value="NZ_CP053941.1"/>
</dbReference>
<feature type="compositionally biased region" description="Low complexity" evidence="1">
    <location>
        <begin position="271"/>
        <end position="317"/>
    </location>
</feature>
<evidence type="ECO:0008006" key="4">
    <source>
        <dbReference type="Google" id="ProtNLM"/>
    </source>
</evidence>
<dbReference type="EMBL" id="CP053941">
    <property type="protein sequence ID" value="QKG92009.1"/>
    <property type="molecule type" value="Genomic_DNA"/>
</dbReference>
<dbReference type="Proteomes" id="UP000505020">
    <property type="component" value="Chromosome"/>
</dbReference>
<evidence type="ECO:0000256" key="1">
    <source>
        <dbReference type="SAM" id="MobiDB-lite"/>
    </source>
</evidence>